<reference evidence="4" key="1">
    <citation type="submission" date="2017-02" db="UniProtKB">
        <authorList>
            <consortium name="WormBaseParasite"/>
        </authorList>
    </citation>
    <scope>IDENTIFICATION</scope>
</reference>
<dbReference type="STRING" id="318479.A0A0N4U8I3"/>
<evidence type="ECO:0000313" key="1">
    <source>
        <dbReference type="EMBL" id="VDN50250.1"/>
    </source>
</evidence>
<dbReference type="EMBL" id="UYYG01000002">
    <property type="protein sequence ID" value="VDN50250.1"/>
    <property type="molecule type" value="Genomic_DNA"/>
</dbReference>
<dbReference type="Proteomes" id="UP000038040">
    <property type="component" value="Unplaced"/>
</dbReference>
<sequence>MVRTLFYSIIKLMNHIREGASTGTSTAICRLSTVKSVVQIRCRPCQEILSWYILLSIFSLISKSTKNKKIYGLFDKIIMKRKESVLGFNNLGFLKMSSWSISLKKYLHTRVAQLSVSTISAHALSPLSSQILFECRQCSFETTEKNNAIEHMQCHRNMIDCKKEDMDLCHLDSVAKIMASTKQQMVGPIIRVFGEESEES</sequence>
<evidence type="ECO:0000313" key="4">
    <source>
        <dbReference type="WBParaSite" id="DME_0000335701-mRNA-1"/>
    </source>
</evidence>
<evidence type="ECO:0000313" key="2">
    <source>
        <dbReference type="Proteomes" id="UP000038040"/>
    </source>
</evidence>
<dbReference type="WBParaSite" id="DME_0000335701-mRNA-1">
    <property type="protein sequence ID" value="DME_0000335701-mRNA-1"/>
    <property type="gene ID" value="DME_0000335701"/>
</dbReference>
<reference evidence="1 3" key="2">
    <citation type="submission" date="2018-11" db="EMBL/GenBank/DDBJ databases">
        <authorList>
            <consortium name="Pathogen Informatics"/>
        </authorList>
    </citation>
    <scope>NUCLEOTIDE SEQUENCE [LARGE SCALE GENOMIC DNA]</scope>
</reference>
<dbReference type="OrthoDB" id="5836967at2759"/>
<protein>
    <submittedName>
        <fullName evidence="4">C2H2-type domain-containing protein</fullName>
    </submittedName>
</protein>
<proteinExistence type="predicted"/>
<accession>A0A0N4U8I3</accession>
<gene>
    <name evidence="1" type="ORF">DME_LOCUS223</name>
</gene>
<dbReference type="AlphaFoldDB" id="A0A0N4U8I3"/>
<evidence type="ECO:0000313" key="3">
    <source>
        <dbReference type="Proteomes" id="UP000274756"/>
    </source>
</evidence>
<dbReference type="Proteomes" id="UP000274756">
    <property type="component" value="Unassembled WGS sequence"/>
</dbReference>
<organism evidence="2 4">
    <name type="scientific">Dracunculus medinensis</name>
    <name type="common">Guinea worm</name>
    <dbReference type="NCBI Taxonomy" id="318479"/>
    <lineage>
        <taxon>Eukaryota</taxon>
        <taxon>Metazoa</taxon>
        <taxon>Ecdysozoa</taxon>
        <taxon>Nematoda</taxon>
        <taxon>Chromadorea</taxon>
        <taxon>Rhabditida</taxon>
        <taxon>Spirurina</taxon>
        <taxon>Dracunculoidea</taxon>
        <taxon>Dracunculidae</taxon>
        <taxon>Dracunculus</taxon>
    </lineage>
</organism>
<name>A0A0N4U8I3_DRAME</name>
<keyword evidence="3" id="KW-1185">Reference proteome</keyword>